<evidence type="ECO:0000259" key="1">
    <source>
        <dbReference type="Pfam" id="PF09949"/>
    </source>
</evidence>
<dbReference type="InterPro" id="IPR019236">
    <property type="entry name" value="APP1_cat"/>
</dbReference>
<dbReference type="Pfam" id="PF09949">
    <property type="entry name" value="APP1_cat"/>
    <property type="match status" value="1"/>
</dbReference>
<dbReference type="RefSeq" id="WP_073330810.1">
    <property type="nucleotide sequence ID" value="NZ_FQYO01000004.1"/>
</dbReference>
<sequence>MSRLARIAQAVDRLTYRAARAPLGAPVIEPYLGYATPDGMIVRGRVLRALRRSEPRAGHGPIRRLRQMAALFLTHEIAGAEIRASAFGVATRSDPEGYFQLEIPMRPATGWAEVEVAPEGGAAVDCPVRVPAPGAEYGIVSDIDDTVIRTGAWSLARNLWTTFTGSLDTREVFDDAVALLERLSGGGVNPVFYVSSSPWNLHHFLLSLFDRAGVPRGPLFLRDYGLSVTRQGAAAHLGHKGAAIGTVLDANPGLPFVLIGDTGQHDAHIYRRVAEAAPGRIRAVILRRAGREAEAAEVAALRALGVPVEVVAHYGSLSAAAIVRRAGG</sequence>
<dbReference type="PANTHER" id="PTHR28208">
    <property type="entry name" value="PHOSPHATIDATE PHOSPHATASE APP1"/>
    <property type="match status" value="1"/>
</dbReference>
<proteinExistence type="predicted"/>
<name>A0A1M6FR10_9RHOB</name>
<dbReference type="PANTHER" id="PTHR28208:SF3">
    <property type="entry name" value="PHOSPHATIDATE PHOSPHATASE APP1"/>
    <property type="match status" value="1"/>
</dbReference>
<dbReference type="Proteomes" id="UP000184292">
    <property type="component" value="Unassembled WGS sequence"/>
</dbReference>
<dbReference type="STRING" id="1447782.SAMN05444417_2453"/>
<evidence type="ECO:0000313" key="2">
    <source>
        <dbReference type="EMBL" id="SHJ00093.1"/>
    </source>
</evidence>
<accession>A0A1M6FR10</accession>
<gene>
    <name evidence="2" type="ORF">SAMN05444417_2453</name>
</gene>
<dbReference type="AlphaFoldDB" id="A0A1M6FR10"/>
<protein>
    <submittedName>
        <fullName evidence="2">Phosphatidate phosphatase APP1</fullName>
    </submittedName>
</protein>
<dbReference type="OrthoDB" id="9789875at2"/>
<dbReference type="EMBL" id="FQYO01000004">
    <property type="protein sequence ID" value="SHJ00093.1"/>
    <property type="molecule type" value="Genomic_DNA"/>
</dbReference>
<dbReference type="GO" id="GO:0008195">
    <property type="term" value="F:phosphatidate phosphatase activity"/>
    <property type="evidence" value="ECO:0007669"/>
    <property type="project" value="InterPro"/>
</dbReference>
<dbReference type="InterPro" id="IPR052935">
    <property type="entry name" value="Mg2+_PAP"/>
</dbReference>
<evidence type="ECO:0000313" key="3">
    <source>
        <dbReference type="Proteomes" id="UP000184292"/>
    </source>
</evidence>
<keyword evidence="3" id="KW-1185">Reference proteome</keyword>
<organism evidence="2 3">
    <name type="scientific">Wenxinia saemankumensis</name>
    <dbReference type="NCBI Taxonomy" id="1447782"/>
    <lineage>
        <taxon>Bacteria</taxon>
        <taxon>Pseudomonadati</taxon>
        <taxon>Pseudomonadota</taxon>
        <taxon>Alphaproteobacteria</taxon>
        <taxon>Rhodobacterales</taxon>
        <taxon>Roseobacteraceae</taxon>
        <taxon>Wenxinia</taxon>
    </lineage>
</organism>
<reference evidence="2 3" key="1">
    <citation type="submission" date="2016-11" db="EMBL/GenBank/DDBJ databases">
        <authorList>
            <person name="Jaros S."/>
            <person name="Januszkiewicz K."/>
            <person name="Wedrychowicz H."/>
        </authorList>
    </citation>
    <scope>NUCLEOTIDE SEQUENCE [LARGE SCALE GENOMIC DNA]</scope>
    <source>
        <strain evidence="2 3">DSM 100565</strain>
    </source>
</reference>
<feature type="domain" description="Phosphatidate phosphatase APP1 catalytic" evidence="1">
    <location>
        <begin position="137"/>
        <end position="288"/>
    </location>
</feature>